<sequence>MFATFDTPECLVCLALLYEVLYISTFPNYVWMVEAREVPRMCDCLDNTKLPEKTFTHHYHSLRPVSSEEVESHVLGSIDEETIHLTFPPILEPNEQETDKVEVKQIEK</sequence>
<reference evidence="1" key="1">
    <citation type="journal article" date="2011" name="PLoS Biol.">
        <title>Gene gain and loss during evolution of obligate parasitism in the white rust pathogen of Arabidopsis thaliana.</title>
        <authorList>
            <person name="Kemen E."/>
            <person name="Gardiner A."/>
            <person name="Schultz-Larsen T."/>
            <person name="Kemen A.C."/>
            <person name="Balmuth A.L."/>
            <person name="Robert-Seilaniantz A."/>
            <person name="Bailey K."/>
            <person name="Holub E."/>
            <person name="Studholme D.J."/>
            <person name="Maclean D."/>
            <person name="Jones J.D."/>
        </authorList>
    </citation>
    <scope>NUCLEOTIDE SEQUENCE</scope>
</reference>
<dbReference type="EMBL" id="FR824393">
    <property type="protein sequence ID" value="CCA26121.1"/>
    <property type="molecule type" value="Genomic_DNA"/>
</dbReference>
<dbReference type="HOGENOM" id="CLU_2201950_0_0_1"/>
<reference evidence="1" key="2">
    <citation type="submission" date="2011-02" db="EMBL/GenBank/DDBJ databases">
        <authorList>
            <person name="MacLean D."/>
        </authorList>
    </citation>
    <scope>NUCLEOTIDE SEQUENCE</scope>
</reference>
<protein>
    <submittedName>
        <fullName evidence="1">AlNc14C348G10881 protein</fullName>
    </submittedName>
</protein>
<proteinExistence type="predicted"/>
<name>F0WXC9_9STRA</name>
<evidence type="ECO:0000313" key="1">
    <source>
        <dbReference type="EMBL" id="CCA26121.1"/>
    </source>
</evidence>
<dbReference type="AlphaFoldDB" id="F0WXC9"/>
<organism evidence="1">
    <name type="scientific">Albugo laibachii Nc14</name>
    <dbReference type="NCBI Taxonomy" id="890382"/>
    <lineage>
        <taxon>Eukaryota</taxon>
        <taxon>Sar</taxon>
        <taxon>Stramenopiles</taxon>
        <taxon>Oomycota</taxon>
        <taxon>Peronosporomycetes</taxon>
        <taxon>Albuginales</taxon>
        <taxon>Albuginaceae</taxon>
        <taxon>Albugo</taxon>
    </lineage>
</organism>
<accession>F0WXC9</accession>
<gene>
    <name evidence="1" type="primary">AlNc14C348G10881</name>
    <name evidence="1" type="ORF">ALNC14_122650</name>
</gene>